<name>A0A482JBW5_9CAUD</name>
<dbReference type="EMBL" id="MK494099">
    <property type="protein sequence ID" value="QBP29709.1"/>
    <property type="molecule type" value="Genomic_DNA"/>
</dbReference>
<protein>
    <submittedName>
        <fullName evidence="2">Uncharacterized protein</fullName>
    </submittedName>
</protein>
<sequence>MTRTTAKDRPVIRPPYEHQGWRNPLTPRAKDRLAVVLLLTTCLFLGAVWHLAGHAHAAPAAVVTVEMSWTGCADLTAPDAHDRTQVTSAVICEPPAATTYPVANGEMYGAALFSPGELVVCRVSVGGQEVAFQAALGAVNCLARM</sequence>
<dbReference type="RefSeq" id="YP_010049721.1">
    <property type="nucleotide sequence ID" value="NC_054393.1"/>
</dbReference>
<dbReference type="Proteomes" id="UP000294565">
    <property type="component" value="Segment"/>
</dbReference>
<dbReference type="KEGG" id="vg:63743044"/>
<feature type="region of interest" description="Disordered" evidence="1">
    <location>
        <begin position="1"/>
        <end position="23"/>
    </location>
</feature>
<keyword evidence="3" id="KW-1185">Reference proteome</keyword>
<reference evidence="2 3" key="1">
    <citation type="submission" date="2019-02" db="EMBL/GenBank/DDBJ databases">
        <authorList>
            <person name="Kanzanas C."/>
            <person name="Smith M.A."/>
            <person name="Zack K.M."/>
            <person name="Garlena R.A."/>
            <person name="Russell D.A."/>
            <person name="Pope W.H."/>
            <person name="Jacobs-Sera D."/>
            <person name="Hatfull G.F."/>
        </authorList>
    </citation>
    <scope>NUCLEOTIDE SEQUENCE [LARGE SCALE GENOMIC DNA]</scope>
</reference>
<organism evidence="2 3">
    <name type="scientific">Mycobacterium phage Typha</name>
    <dbReference type="NCBI Taxonomy" id="2517971"/>
    <lineage>
        <taxon>Viruses</taxon>
        <taxon>Duplodnaviria</taxon>
        <taxon>Heunggongvirae</taxon>
        <taxon>Uroviricota</taxon>
        <taxon>Caudoviricetes</taxon>
        <taxon>Typhavirus</taxon>
        <taxon>Typhavirus typha</taxon>
    </lineage>
</organism>
<dbReference type="GeneID" id="63743044"/>
<accession>A0A482JBW5</accession>
<proteinExistence type="predicted"/>
<gene>
    <name evidence="2" type="primary">54</name>
    <name evidence="2" type="ORF">SEA_TYPHA_54</name>
</gene>
<evidence type="ECO:0000256" key="1">
    <source>
        <dbReference type="SAM" id="MobiDB-lite"/>
    </source>
</evidence>
<evidence type="ECO:0000313" key="2">
    <source>
        <dbReference type="EMBL" id="QBP29709.1"/>
    </source>
</evidence>
<feature type="compositionally biased region" description="Basic and acidic residues" evidence="1">
    <location>
        <begin position="1"/>
        <end position="20"/>
    </location>
</feature>
<evidence type="ECO:0000313" key="3">
    <source>
        <dbReference type="Proteomes" id="UP000294565"/>
    </source>
</evidence>